<reference evidence="2" key="2">
    <citation type="submission" date="2022-10" db="EMBL/GenBank/DDBJ databases">
        <authorList>
            <person name="Aronson H.S."/>
        </authorList>
    </citation>
    <scope>NUCLEOTIDE SEQUENCE</scope>
    <source>
        <strain evidence="2">RS19-109</strain>
    </source>
</reference>
<proteinExistence type="predicted"/>
<name>A0A9X4RPN1_9BACT</name>
<dbReference type="InterPro" id="IPR029045">
    <property type="entry name" value="ClpP/crotonase-like_dom_sf"/>
</dbReference>
<evidence type="ECO:0000313" key="2">
    <source>
        <dbReference type="EMBL" id="MDG4475387.1"/>
    </source>
</evidence>
<dbReference type="PANTHER" id="PTHR32060:SF30">
    <property type="entry name" value="CARBOXY-TERMINAL PROCESSING PROTEASE CTPA"/>
    <property type="match status" value="1"/>
</dbReference>
<protein>
    <submittedName>
        <fullName evidence="2">S41 family peptidase</fullName>
    </submittedName>
</protein>
<dbReference type="GO" id="GO:0030288">
    <property type="term" value="C:outer membrane-bounded periplasmic space"/>
    <property type="evidence" value="ECO:0007669"/>
    <property type="project" value="TreeGrafter"/>
</dbReference>
<dbReference type="GO" id="GO:0008236">
    <property type="term" value="F:serine-type peptidase activity"/>
    <property type="evidence" value="ECO:0007669"/>
    <property type="project" value="InterPro"/>
</dbReference>
<dbReference type="SUPFAM" id="SSF52096">
    <property type="entry name" value="ClpP/crotonase"/>
    <property type="match status" value="1"/>
</dbReference>
<accession>A0A9X4RPN1</accession>
<dbReference type="Proteomes" id="UP001154240">
    <property type="component" value="Unassembled WGS sequence"/>
</dbReference>
<dbReference type="EMBL" id="JAPHEH010000001">
    <property type="protein sequence ID" value="MDG4475387.1"/>
    <property type="molecule type" value="Genomic_DNA"/>
</dbReference>
<organism evidence="2 3">
    <name type="scientific">Thiovibrio frasassiensis</name>
    <dbReference type="NCBI Taxonomy" id="2984131"/>
    <lineage>
        <taxon>Bacteria</taxon>
        <taxon>Pseudomonadati</taxon>
        <taxon>Thermodesulfobacteriota</taxon>
        <taxon>Desulfobulbia</taxon>
        <taxon>Desulfobulbales</taxon>
        <taxon>Thiovibrionaceae</taxon>
        <taxon>Thiovibrio</taxon>
    </lineage>
</organism>
<dbReference type="GO" id="GO:0004175">
    <property type="term" value="F:endopeptidase activity"/>
    <property type="evidence" value="ECO:0007669"/>
    <property type="project" value="TreeGrafter"/>
</dbReference>
<dbReference type="AlphaFoldDB" id="A0A9X4RPN1"/>
<dbReference type="RefSeq" id="WP_307632360.1">
    <property type="nucleotide sequence ID" value="NZ_JAPHEH010000001.1"/>
</dbReference>
<dbReference type="GO" id="GO:0007165">
    <property type="term" value="P:signal transduction"/>
    <property type="evidence" value="ECO:0007669"/>
    <property type="project" value="TreeGrafter"/>
</dbReference>
<dbReference type="SMART" id="SM00245">
    <property type="entry name" value="TSPc"/>
    <property type="match status" value="1"/>
</dbReference>
<sequence>MDMGRYAIFWKPLRHLLSRKLEYVLLFGSCFVATQFAYHSTDSYSASSYLSQVGRAINASSEFITEQDLTAAVETGLRTKDRYISFLESEHEFNDLYQSYDSPDRKKYGIRFDRKTGVITDVLRHSKNYALLQPGETIIRVAAEEKPEKFLAAFQASNELNVVVRGTNKIERSIKLQSGELKSLYTEVEGDTARVTMYSFAYETHVPFVNFLDSLDAKRIHTIEFDLSQCPGGRVNTLTTLLSSLLPKNTKMFTEVRRNKTIAYSTARTPDFDLTKFNGRIRVLKSARTASAAEIFIGVLKYNLPKEKLDVVGDTTYGKWSTIQFKKFLKGGLVMTIGRVYLPDGTTYEGHGI</sequence>
<feature type="domain" description="Tail specific protease" evidence="1">
    <location>
        <begin position="167"/>
        <end position="353"/>
    </location>
</feature>
<gene>
    <name evidence="2" type="ORF">OLX77_04330</name>
</gene>
<dbReference type="GO" id="GO:0006508">
    <property type="term" value="P:proteolysis"/>
    <property type="evidence" value="ECO:0007669"/>
    <property type="project" value="InterPro"/>
</dbReference>
<reference evidence="2" key="1">
    <citation type="journal article" date="2022" name="bioRxiv">
        <title>Thiovibrio frasassiensisgen. nov., sp. nov., an autotrophic, elemental sulfur disproportionating bacterium isolated from sulfidic karst sediment, and proposal of Thiovibrionaceae fam. nov.</title>
        <authorList>
            <person name="Aronson H."/>
            <person name="Thomas C."/>
            <person name="Bhattacharyya M."/>
            <person name="Eckstein S."/>
            <person name="Jensen S."/>
            <person name="Barco R."/>
            <person name="Macalady J."/>
            <person name="Amend J."/>
        </authorList>
    </citation>
    <scope>NUCLEOTIDE SEQUENCE</scope>
    <source>
        <strain evidence="2">RS19-109</strain>
    </source>
</reference>
<dbReference type="Pfam" id="PF03572">
    <property type="entry name" value="Peptidase_S41"/>
    <property type="match status" value="1"/>
</dbReference>
<dbReference type="InterPro" id="IPR005151">
    <property type="entry name" value="Tail-specific_protease"/>
</dbReference>
<evidence type="ECO:0000313" key="3">
    <source>
        <dbReference type="Proteomes" id="UP001154240"/>
    </source>
</evidence>
<comment type="caution">
    <text evidence="2">The sequence shown here is derived from an EMBL/GenBank/DDBJ whole genome shotgun (WGS) entry which is preliminary data.</text>
</comment>
<dbReference type="Gene3D" id="3.90.226.10">
    <property type="entry name" value="2-enoyl-CoA Hydratase, Chain A, domain 1"/>
    <property type="match status" value="1"/>
</dbReference>
<evidence type="ECO:0000259" key="1">
    <source>
        <dbReference type="SMART" id="SM00245"/>
    </source>
</evidence>
<keyword evidence="3" id="KW-1185">Reference proteome</keyword>
<dbReference type="PANTHER" id="PTHR32060">
    <property type="entry name" value="TAIL-SPECIFIC PROTEASE"/>
    <property type="match status" value="1"/>
</dbReference>